<proteinExistence type="predicted"/>
<evidence type="ECO:0000313" key="4">
    <source>
        <dbReference type="Proteomes" id="UP000538931"/>
    </source>
</evidence>
<gene>
    <name evidence="3" type="ORF">H1S06_05555</name>
</gene>
<keyword evidence="1" id="KW-0732">Signal</keyword>
<feature type="domain" description="Oxidoreductase molybdopterin-binding" evidence="2">
    <location>
        <begin position="77"/>
        <end position="145"/>
    </location>
</feature>
<name>A0A7W1WX34_9GAMM</name>
<dbReference type="InterPro" id="IPR036374">
    <property type="entry name" value="OxRdtase_Mopterin-bd_sf"/>
</dbReference>
<evidence type="ECO:0000313" key="3">
    <source>
        <dbReference type="EMBL" id="MBA4501828.1"/>
    </source>
</evidence>
<dbReference type="RefSeq" id="WP_181738067.1">
    <property type="nucleotide sequence ID" value="NZ_JACEMT010000041.1"/>
</dbReference>
<dbReference type="AlphaFoldDB" id="A0A7W1WX34"/>
<sequence length="171" mass="19672">MHFLPCLSLSLLLVSSAAAQTDTLPQPVTPVILTVGGHIAHFNTDTSDRREARLDQTLLDTLPRRTLITSTVVTDGSRTFEGFLMRDLLNRLEAQGSTVAATALNDYVIRIPFDDFYRYDVLVADTMDGRRLTPRDKGPLWIVYPRDTHDELQDIRYDYRWVWQLHRLEIQ</sequence>
<dbReference type="Gene3D" id="3.90.420.10">
    <property type="entry name" value="Oxidoreductase, molybdopterin-binding domain"/>
    <property type="match status" value="1"/>
</dbReference>
<protein>
    <submittedName>
        <fullName evidence="3">Molybdopterin-dependent oxidoreductase</fullName>
    </submittedName>
</protein>
<evidence type="ECO:0000256" key="1">
    <source>
        <dbReference type="SAM" id="SignalP"/>
    </source>
</evidence>
<accession>A0A7W1WX34</accession>
<feature type="chain" id="PRO_5031109796" evidence="1">
    <location>
        <begin position="20"/>
        <end position="171"/>
    </location>
</feature>
<dbReference type="InterPro" id="IPR000572">
    <property type="entry name" value="OxRdtase_Mopterin-bd_dom"/>
</dbReference>
<comment type="caution">
    <text evidence="3">The sequence shown here is derived from an EMBL/GenBank/DDBJ whole genome shotgun (WGS) entry which is preliminary data.</text>
</comment>
<feature type="signal peptide" evidence="1">
    <location>
        <begin position="1"/>
        <end position="19"/>
    </location>
</feature>
<dbReference type="EMBL" id="JACEMT010000041">
    <property type="protein sequence ID" value="MBA4501828.1"/>
    <property type="molecule type" value="Genomic_DNA"/>
</dbReference>
<keyword evidence="4" id="KW-1185">Reference proteome</keyword>
<dbReference type="Pfam" id="PF00174">
    <property type="entry name" value="Oxidored_molyb"/>
    <property type="match status" value="1"/>
</dbReference>
<reference evidence="3 4" key="1">
    <citation type="submission" date="2020-07" db="EMBL/GenBank/DDBJ databases">
        <title>Bacterium isolated from marien macroalgae.</title>
        <authorList>
            <person name="Zhu K."/>
            <person name="Lu D."/>
            <person name="Du Z."/>
        </authorList>
    </citation>
    <scope>NUCLEOTIDE SEQUENCE [LARGE SCALE GENOMIC DNA]</scope>
    <source>
        <strain evidence="3 4">3-1745</strain>
    </source>
</reference>
<dbReference type="SUPFAM" id="SSF56524">
    <property type="entry name" value="Oxidoreductase molybdopterin-binding domain"/>
    <property type="match status" value="1"/>
</dbReference>
<organism evidence="3 4">
    <name type="scientific">Marinobacterium marinum</name>
    <dbReference type="NCBI Taxonomy" id="2756129"/>
    <lineage>
        <taxon>Bacteria</taxon>
        <taxon>Pseudomonadati</taxon>
        <taxon>Pseudomonadota</taxon>
        <taxon>Gammaproteobacteria</taxon>
        <taxon>Oceanospirillales</taxon>
        <taxon>Oceanospirillaceae</taxon>
        <taxon>Marinobacterium</taxon>
    </lineage>
</organism>
<evidence type="ECO:0000259" key="2">
    <source>
        <dbReference type="Pfam" id="PF00174"/>
    </source>
</evidence>
<dbReference type="Proteomes" id="UP000538931">
    <property type="component" value="Unassembled WGS sequence"/>
</dbReference>